<sequence length="143" mass="16188">MDHSGILAQTEGESNDGINGLPNCILSSILSLLTIKDAVDTSMISRQWKHRWLDPVLTRPNLELDIPNIFGSRYAGPYCKYDPGHHLTLLKQFNRLVFVRRVNTVLDLYRGRKIDSFKVSFLLDGQSTKILDGWIGFAIRKGS</sequence>
<dbReference type="PANTHER" id="PTHR34145">
    <property type="entry name" value="OS02G0105600 PROTEIN"/>
    <property type="match status" value="1"/>
</dbReference>
<evidence type="ECO:0000259" key="1">
    <source>
        <dbReference type="Pfam" id="PF00646"/>
    </source>
</evidence>
<feature type="domain" description="F-box" evidence="1">
    <location>
        <begin position="19"/>
        <end position="57"/>
    </location>
</feature>
<dbReference type="Pfam" id="PF00646">
    <property type="entry name" value="F-box"/>
    <property type="match status" value="1"/>
</dbReference>
<evidence type="ECO:0000313" key="3">
    <source>
        <dbReference type="Proteomes" id="UP000238479"/>
    </source>
</evidence>
<dbReference type="InterPro" id="IPR001810">
    <property type="entry name" value="F-box_dom"/>
</dbReference>
<dbReference type="InterPro" id="IPR036047">
    <property type="entry name" value="F-box-like_dom_sf"/>
</dbReference>
<dbReference type="PANTHER" id="PTHR34145:SF28">
    <property type="entry name" value="F-BOX DOMAIN-CONTAINING PROTEIN"/>
    <property type="match status" value="1"/>
</dbReference>
<keyword evidence="3" id="KW-1185">Reference proteome</keyword>
<dbReference type="AlphaFoldDB" id="A0A2P6PQE4"/>
<comment type="caution">
    <text evidence="2">The sequence shown here is derived from an EMBL/GenBank/DDBJ whole genome shotgun (WGS) entry which is preliminary data.</text>
</comment>
<dbReference type="Gene3D" id="1.20.1280.50">
    <property type="match status" value="1"/>
</dbReference>
<dbReference type="Gramene" id="PRQ24140">
    <property type="protein sequence ID" value="PRQ24140"/>
    <property type="gene ID" value="RchiOBHm_Chr6g0269121"/>
</dbReference>
<dbReference type="Proteomes" id="UP000238479">
    <property type="component" value="Chromosome 6"/>
</dbReference>
<dbReference type="InterPro" id="IPR053772">
    <property type="entry name" value="At1g61320/At1g61330-like"/>
</dbReference>
<dbReference type="CDD" id="cd22160">
    <property type="entry name" value="F-box_AtFBL13-like"/>
    <property type="match status" value="1"/>
</dbReference>
<reference evidence="2 3" key="1">
    <citation type="journal article" date="2018" name="Nat. Genet.">
        <title>The Rosa genome provides new insights in the design of modern roses.</title>
        <authorList>
            <person name="Bendahmane M."/>
        </authorList>
    </citation>
    <scope>NUCLEOTIDE SEQUENCE [LARGE SCALE GENOMIC DNA]</scope>
    <source>
        <strain evidence="3">cv. Old Blush</strain>
    </source>
</reference>
<protein>
    <submittedName>
        <fullName evidence="2">Putative F-box domain-containing protein</fullName>
    </submittedName>
</protein>
<dbReference type="STRING" id="74649.A0A2P6PQE4"/>
<name>A0A2P6PQE4_ROSCH</name>
<proteinExistence type="predicted"/>
<accession>A0A2P6PQE4</accession>
<gene>
    <name evidence="2" type="ORF">RchiOBHm_Chr6g0269121</name>
</gene>
<dbReference type="SUPFAM" id="SSF81383">
    <property type="entry name" value="F-box domain"/>
    <property type="match status" value="1"/>
</dbReference>
<dbReference type="InterPro" id="IPR053781">
    <property type="entry name" value="F-box_AtFBL13-like"/>
</dbReference>
<evidence type="ECO:0000313" key="2">
    <source>
        <dbReference type="EMBL" id="PRQ24140.1"/>
    </source>
</evidence>
<dbReference type="EMBL" id="PDCK01000044">
    <property type="protein sequence ID" value="PRQ24140.1"/>
    <property type="molecule type" value="Genomic_DNA"/>
</dbReference>
<organism evidence="2 3">
    <name type="scientific">Rosa chinensis</name>
    <name type="common">China rose</name>
    <dbReference type="NCBI Taxonomy" id="74649"/>
    <lineage>
        <taxon>Eukaryota</taxon>
        <taxon>Viridiplantae</taxon>
        <taxon>Streptophyta</taxon>
        <taxon>Embryophyta</taxon>
        <taxon>Tracheophyta</taxon>
        <taxon>Spermatophyta</taxon>
        <taxon>Magnoliopsida</taxon>
        <taxon>eudicotyledons</taxon>
        <taxon>Gunneridae</taxon>
        <taxon>Pentapetalae</taxon>
        <taxon>rosids</taxon>
        <taxon>fabids</taxon>
        <taxon>Rosales</taxon>
        <taxon>Rosaceae</taxon>
        <taxon>Rosoideae</taxon>
        <taxon>Rosoideae incertae sedis</taxon>
        <taxon>Rosa</taxon>
    </lineage>
</organism>